<feature type="domain" description="S1 motif" evidence="1">
    <location>
        <begin position="149"/>
        <end position="218"/>
    </location>
</feature>
<dbReference type="SUPFAM" id="SSF50249">
    <property type="entry name" value="Nucleic acid-binding proteins"/>
    <property type="match status" value="1"/>
</dbReference>
<evidence type="ECO:0000313" key="2">
    <source>
        <dbReference type="EMBL" id="KAH7372390.1"/>
    </source>
</evidence>
<dbReference type="CDD" id="cd00164">
    <property type="entry name" value="S1_like"/>
    <property type="match status" value="1"/>
</dbReference>
<comment type="caution">
    <text evidence="2">The sequence shown here is derived from an EMBL/GenBank/DDBJ whole genome shotgun (WGS) entry which is preliminary data.</text>
</comment>
<accession>A0A8T2SWA7</accession>
<name>A0A8T2SWA7_CERRI</name>
<evidence type="ECO:0000259" key="1">
    <source>
        <dbReference type="PROSITE" id="PS50126"/>
    </source>
</evidence>
<reference evidence="2" key="1">
    <citation type="submission" date="2021-08" db="EMBL/GenBank/DDBJ databases">
        <title>WGS assembly of Ceratopteris richardii.</title>
        <authorList>
            <person name="Marchant D.B."/>
            <person name="Chen G."/>
            <person name="Jenkins J."/>
            <person name="Shu S."/>
            <person name="Leebens-Mack J."/>
            <person name="Grimwood J."/>
            <person name="Schmutz J."/>
            <person name="Soltis P."/>
            <person name="Soltis D."/>
            <person name="Chen Z.-H."/>
        </authorList>
    </citation>
    <scope>NUCLEOTIDE SEQUENCE</scope>
    <source>
        <strain evidence="2">Whitten #5841</strain>
        <tissue evidence="2">Leaf</tissue>
    </source>
</reference>
<organism evidence="2 3">
    <name type="scientific">Ceratopteris richardii</name>
    <name type="common">Triangle waterfern</name>
    <dbReference type="NCBI Taxonomy" id="49495"/>
    <lineage>
        <taxon>Eukaryota</taxon>
        <taxon>Viridiplantae</taxon>
        <taxon>Streptophyta</taxon>
        <taxon>Embryophyta</taxon>
        <taxon>Tracheophyta</taxon>
        <taxon>Polypodiopsida</taxon>
        <taxon>Polypodiidae</taxon>
        <taxon>Polypodiales</taxon>
        <taxon>Pteridineae</taxon>
        <taxon>Pteridaceae</taxon>
        <taxon>Parkerioideae</taxon>
        <taxon>Ceratopteris</taxon>
    </lineage>
</organism>
<dbReference type="InterPro" id="IPR012340">
    <property type="entry name" value="NA-bd_OB-fold"/>
</dbReference>
<dbReference type="Proteomes" id="UP000825935">
    <property type="component" value="Chromosome 17"/>
</dbReference>
<gene>
    <name evidence="2" type="ORF">KP509_17G001400</name>
</gene>
<dbReference type="AlphaFoldDB" id="A0A8T2SWA7"/>
<evidence type="ECO:0000313" key="3">
    <source>
        <dbReference type="Proteomes" id="UP000825935"/>
    </source>
</evidence>
<protein>
    <recommendedName>
        <fullName evidence="1">S1 motif domain-containing protein</fullName>
    </recommendedName>
</protein>
<dbReference type="Gene3D" id="2.40.50.140">
    <property type="entry name" value="Nucleic acid-binding proteins"/>
    <property type="match status" value="1"/>
</dbReference>
<sequence>MIYGKVFALHRYHLQGLRRKTLVGAFKSLSLSLPPHSLFLSDTHSEESMALAASKVRSAVRGSKLLGSTLRQSSCSLSRVLPVVVDANQGAKTLDYGFPSNDIKGAAVMANFVRGYRRQPIPNVSELDLEEEVAKIDMDPKKMMQPDDPGAIQAVIKDVMPVGYFVSLPSGRDGYLPADDLGFTGGLAVLQRLFKEGQQITVRIVCRGGAGREIVSIKKPEFAPPSEQKTIESLRLHFEQEKKNRMNPRNRRHQNYY</sequence>
<keyword evidence="3" id="KW-1185">Reference proteome</keyword>
<proteinExistence type="predicted"/>
<dbReference type="InterPro" id="IPR003029">
    <property type="entry name" value="S1_domain"/>
</dbReference>
<dbReference type="PROSITE" id="PS50126">
    <property type="entry name" value="S1"/>
    <property type="match status" value="1"/>
</dbReference>
<dbReference type="GO" id="GO:0003676">
    <property type="term" value="F:nucleic acid binding"/>
    <property type="evidence" value="ECO:0007669"/>
    <property type="project" value="InterPro"/>
</dbReference>
<dbReference type="EMBL" id="CM035422">
    <property type="protein sequence ID" value="KAH7372390.1"/>
    <property type="molecule type" value="Genomic_DNA"/>
</dbReference>